<evidence type="ECO:0000313" key="2">
    <source>
        <dbReference type="Proteomes" id="UP001500101"/>
    </source>
</evidence>
<keyword evidence="2" id="KW-1185">Reference proteome</keyword>
<reference evidence="2" key="1">
    <citation type="journal article" date="2019" name="Int. J. Syst. Evol. Microbiol.">
        <title>The Global Catalogue of Microorganisms (GCM) 10K type strain sequencing project: providing services to taxonomists for standard genome sequencing and annotation.</title>
        <authorList>
            <consortium name="The Broad Institute Genomics Platform"/>
            <consortium name="The Broad Institute Genome Sequencing Center for Infectious Disease"/>
            <person name="Wu L."/>
            <person name="Ma J."/>
        </authorList>
    </citation>
    <scope>NUCLEOTIDE SEQUENCE [LARGE SCALE GENOMIC DNA]</scope>
    <source>
        <strain evidence="2">JCM 16704</strain>
    </source>
</reference>
<dbReference type="Proteomes" id="UP001500101">
    <property type="component" value="Unassembled WGS sequence"/>
</dbReference>
<comment type="caution">
    <text evidence="1">The sequence shown here is derived from an EMBL/GenBank/DDBJ whole genome shotgun (WGS) entry which is preliminary data.</text>
</comment>
<organism evidence="1 2">
    <name type="scientific">Sphingobacterium kyonggiense</name>
    <dbReference type="NCBI Taxonomy" id="714075"/>
    <lineage>
        <taxon>Bacteria</taxon>
        <taxon>Pseudomonadati</taxon>
        <taxon>Bacteroidota</taxon>
        <taxon>Sphingobacteriia</taxon>
        <taxon>Sphingobacteriales</taxon>
        <taxon>Sphingobacteriaceae</taxon>
        <taxon>Sphingobacterium</taxon>
    </lineage>
</organism>
<accession>A0ABP7YKY6</accession>
<protein>
    <submittedName>
        <fullName evidence="1">Uncharacterized protein</fullName>
    </submittedName>
</protein>
<dbReference type="RefSeq" id="WP_344673936.1">
    <property type="nucleotide sequence ID" value="NZ_BAAAZI010000006.1"/>
</dbReference>
<proteinExistence type="predicted"/>
<evidence type="ECO:0000313" key="1">
    <source>
        <dbReference type="EMBL" id="GAA4137858.1"/>
    </source>
</evidence>
<name>A0ABP7YKY6_9SPHI</name>
<dbReference type="EMBL" id="BAAAZI010000006">
    <property type="protein sequence ID" value="GAA4137858.1"/>
    <property type="molecule type" value="Genomic_DNA"/>
</dbReference>
<gene>
    <name evidence="1" type="ORF">GCM10022216_14300</name>
</gene>
<sequence length="66" mass="7726">MNYLDEIIKQVKPRSPRPYKGGIELRGIDLDGIKYEIENLIKENNWPVEIFEVDVRLKSISIRLVA</sequence>